<sequence>MAAAAGEYRERLNVISVETDNVNQRLERLYDALETGSLQLSDLAPRIQRLRQRQEQLHSARWELENLLSDRKVELADLETVENYVEDLRKDSREDYH</sequence>
<dbReference type="Gene3D" id="1.20.1480.30">
    <property type="entry name" value="Designed four-helix bundle protein"/>
    <property type="match status" value="1"/>
</dbReference>
<gene>
    <name evidence="1" type="ORF">S06H3_22010</name>
</gene>
<comment type="caution">
    <text evidence="1">The sequence shown here is derived from an EMBL/GenBank/DDBJ whole genome shotgun (WGS) entry which is preliminary data.</text>
</comment>
<protein>
    <submittedName>
        <fullName evidence="1">Uncharacterized protein</fullName>
    </submittedName>
</protein>
<accession>X1KUK1</accession>
<dbReference type="EMBL" id="BARV01011670">
    <property type="protein sequence ID" value="GAI10762.1"/>
    <property type="molecule type" value="Genomic_DNA"/>
</dbReference>
<evidence type="ECO:0000313" key="1">
    <source>
        <dbReference type="EMBL" id="GAI10762.1"/>
    </source>
</evidence>
<dbReference type="AlphaFoldDB" id="X1KUK1"/>
<proteinExistence type="predicted"/>
<organism evidence="1">
    <name type="scientific">marine sediment metagenome</name>
    <dbReference type="NCBI Taxonomy" id="412755"/>
    <lineage>
        <taxon>unclassified sequences</taxon>
        <taxon>metagenomes</taxon>
        <taxon>ecological metagenomes</taxon>
    </lineage>
</organism>
<reference evidence="1" key="1">
    <citation type="journal article" date="2014" name="Front. Microbiol.">
        <title>High frequency of phylogenetically diverse reductive dehalogenase-homologous genes in deep subseafloor sedimentary metagenomes.</title>
        <authorList>
            <person name="Kawai M."/>
            <person name="Futagami T."/>
            <person name="Toyoda A."/>
            <person name="Takaki Y."/>
            <person name="Nishi S."/>
            <person name="Hori S."/>
            <person name="Arai W."/>
            <person name="Tsubouchi T."/>
            <person name="Morono Y."/>
            <person name="Uchiyama I."/>
            <person name="Ito T."/>
            <person name="Fujiyama A."/>
            <person name="Inagaki F."/>
            <person name="Takami H."/>
        </authorList>
    </citation>
    <scope>NUCLEOTIDE SEQUENCE</scope>
    <source>
        <strain evidence="1">Expedition CK06-06</strain>
    </source>
</reference>
<name>X1KUK1_9ZZZZ</name>